<dbReference type="Gene3D" id="1.10.3730.20">
    <property type="match status" value="1"/>
</dbReference>
<accession>A0A4S4FTV0</accession>
<comment type="similarity">
    <text evidence="1">Belongs to the EamA transporter family.</text>
</comment>
<feature type="transmembrane region" description="Helical" evidence="2">
    <location>
        <begin position="6"/>
        <end position="23"/>
    </location>
</feature>
<protein>
    <submittedName>
        <fullName evidence="4">DMT family transporter</fullName>
    </submittedName>
</protein>
<feature type="transmembrane region" description="Helical" evidence="2">
    <location>
        <begin position="30"/>
        <end position="55"/>
    </location>
</feature>
<dbReference type="AlphaFoldDB" id="A0A4S4FTV0"/>
<proteinExistence type="inferred from homology"/>
<keyword evidence="2" id="KW-1133">Transmembrane helix</keyword>
<feature type="transmembrane region" description="Helical" evidence="2">
    <location>
        <begin position="88"/>
        <end position="109"/>
    </location>
</feature>
<dbReference type="EMBL" id="SSSM01000001">
    <property type="protein sequence ID" value="THG33195.1"/>
    <property type="molecule type" value="Genomic_DNA"/>
</dbReference>
<reference evidence="4 5" key="1">
    <citation type="submission" date="2019-04" db="EMBL/GenBank/DDBJ databases">
        <authorList>
            <person name="Jiang L."/>
        </authorList>
    </citation>
    <scope>NUCLEOTIDE SEQUENCE [LARGE SCALE GENOMIC DNA]</scope>
    <source>
        <strain evidence="4 5">YIM 131853</strain>
    </source>
</reference>
<dbReference type="InterPro" id="IPR000620">
    <property type="entry name" value="EamA_dom"/>
</dbReference>
<feature type="domain" description="EamA" evidence="3">
    <location>
        <begin position="3"/>
        <end position="131"/>
    </location>
</feature>
<keyword evidence="2" id="KW-0472">Membrane</keyword>
<sequence length="291" mass="29626">MIALLGLGSAIIYGASDFFAGLASRRLSSLFVAFLSSIVAGLLVLVGVLVSAPTWSTETVVLGSVAGLLGSIGTWAFYASLAIGPMSVISPGVATIYAVVPAIAGIALGERFPPAGYVALVAVVGAAILLSLNRGSEKARIRPRAVLLGVIAGLGYAGYIIAIDRTSEESGLAPLLVDFLVAVLVLGLALLTLRIRRFSQPEATAPVAVSAEDRRRGLLLSVVTGVTLAVGNILLVIGLHIGDLAVMGVLNSLYPLGTVLLAMIVLRERLSPLQLTGVVLALGGSALLAVA</sequence>
<feature type="transmembrane region" description="Helical" evidence="2">
    <location>
        <begin position="273"/>
        <end position="290"/>
    </location>
</feature>
<evidence type="ECO:0000259" key="3">
    <source>
        <dbReference type="Pfam" id="PF00892"/>
    </source>
</evidence>
<dbReference type="OrthoDB" id="68076at2"/>
<feature type="transmembrane region" description="Helical" evidence="2">
    <location>
        <begin position="145"/>
        <end position="163"/>
    </location>
</feature>
<evidence type="ECO:0000313" key="5">
    <source>
        <dbReference type="Proteomes" id="UP000309133"/>
    </source>
</evidence>
<evidence type="ECO:0000256" key="2">
    <source>
        <dbReference type="SAM" id="Phobius"/>
    </source>
</evidence>
<dbReference type="SUPFAM" id="SSF103481">
    <property type="entry name" value="Multidrug resistance efflux transporter EmrE"/>
    <property type="match status" value="2"/>
</dbReference>
<dbReference type="PANTHER" id="PTHR22911">
    <property type="entry name" value="ACYL-MALONYL CONDENSING ENZYME-RELATED"/>
    <property type="match status" value="1"/>
</dbReference>
<gene>
    <name evidence="4" type="ORF">E6C64_02240</name>
</gene>
<feature type="transmembrane region" description="Helical" evidence="2">
    <location>
        <begin position="115"/>
        <end position="133"/>
    </location>
</feature>
<evidence type="ECO:0000313" key="4">
    <source>
        <dbReference type="EMBL" id="THG33195.1"/>
    </source>
</evidence>
<dbReference type="InterPro" id="IPR037185">
    <property type="entry name" value="EmrE-like"/>
</dbReference>
<dbReference type="GO" id="GO:0016020">
    <property type="term" value="C:membrane"/>
    <property type="evidence" value="ECO:0007669"/>
    <property type="project" value="InterPro"/>
</dbReference>
<name>A0A4S4FTV0_9MICO</name>
<feature type="domain" description="EamA" evidence="3">
    <location>
        <begin position="145"/>
        <end position="288"/>
    </location>
</feature>
<dbReference type="Pfam" id="PF00892">
    <property type="entry name" value="EamA"/>
    <property type="match status" value="2"/>
</dbReference>
<comment type="caution">
    <text evidence="4">The sequence shown here is derived from an EMBL/GenBank/DDBJ whole genome shotgun (WGS) entry which is preliminary data.</text>
</comment>
<dbReference type="Proteomes" id="UP000309133">
    <property type="component" value="Unassembled WGS sequence"/>
</dbReference>
<keyword evidence="5" id="KW-1185">Reference proteome</keyword>
<evidence type="ECO:0000256" key="1">
    <source>
        <dbReference type="ARBA" id="ARBA00007362"/>
    </source>
</evidence>
<feature type="transmembrane region" description="Helical" evidence="2">
    <location>
        <begin position="245"/>
        <end position="266"/>
    </location>
</feature>
<feature type="transmembrane region" description="Helical" evidence="2">
    <location>
        <begin position="175"/>
        <end position="196"/>
    </location>
</feature>
<organism evidence="4 5">
    <name type="scientific">Naasia lichenicola</name>
    <dbReference type="NCBI Taxonomy" id="2565933"/>
    <lineage>
        <taxon>Bacteria</taxon>
        <taxon>Bacillati</taxon>
        <taxon>Actinomycetota</taxon>
        <taxon>Actinomycetes</taxon>
        <taxon>Micrococcales</taxon>
        <taxon>Microbacteriaceae</taxon>
        <taxon>Naasia</taxon>
    </lineage>
</organism>
<feature type="transmembrane region" description="Helical" evidence="2">
    <location>
        <begin position="217"/>
        <end position="239"/>
    </location>
</feature>
<dbReference type="RefSeq" id="WP_136425976.1">
    <property type="nucleotide sequence ID" value="NZ_SSSM01000001.1"/>
</dbReference>
<keyword evidence="2" id="KW-0812">Transmembrane</keyword>
<feature type="transmembrane region" description="Helical" evidence="2">
    <location>
        <begin position="61"/>
        <end position="81"/>
    </location>
</feature>
<dbReference type="PANTHER" id="PTHR22911:SF137">
    <property type="entry name" value="SOLUTE CARRIER FAMILY 35 MEMBER G2-RELATED"/>
    <property type="match status" value="1"/>
</dbReference>